<dbReference type="RefSeq" id="WP_091731966.1">
    <property type="nucleotide sequence ID" value="NZ_LT629757.1"/>
</dbReference>
<keyword evidence="2" id="KW-1003">Cell membrane</keyword>
<accession>A0A1H1X084</accession>
<dbReference type="EMBL" id="LT629757">
    <property type="protein sequence ID" value="SDT02757.1"/>
    <property type="molecule type" value="Genomic_DNA"/>
</dbReference>
<dbReference type="InterPro" id="IPR050833">
    <property type="entry name" value="Poly_Biosynth_Transport"/>
</dbReference>
<feature type="transmembrane region" description="Helical" evidence="6">
    <location>
        <begin position="231"/>
        <end position="250"/>
    </location>
</feature>
<dbReference type="PANTHER" id="PTHR30250:SF11">
    <property type="entry name" value="O-ANTIGEN TRANSPORTER-RELATED"/>
    <property type="match status" value="1"/>
</dbReference>
<feature type="transmembrane region" description="Helical" evidence="6">
    <location>
        <begin position="369"/>
        <end position="387"/>
    </location>
</feature>
<sequence>MTALRHPVAFVRGALRDPLLANSWLMLATTVLMAAAGGVFWVIAARIATPRDVGLASSLVTAGEALAVLAQLGLNISMVRVLQRSDRRSADVLMAVAVVSAAGVLAALAYVALLPRVAPDLAALISWPWTALLFAVLVAGAGVNQLTDGLFLAIDRVSRNLVISGVLMGLVKCALPFVLVGSGALGLYNSVGIATLVAAVLSVASILRFLPDRTWQLPSAAFRHSRGFARAGYVANNLYLLPQMVFPLLIINGVGPASSAHYFVGFQIVTLLNSVVYAISNSMYAESSRHPERVTAIVRQAGRHIAIFSGLGIVGLLVLSPLLLRVFGAEYAENGTTTLRILTLGTVGVALNFWSAIRLRIAQHQSAMVVVQLVTTVAMVGAAALLVGRGIEFVALAWGGGHLLGGLLGYTVSRRFAPLRDTEPDLPVTQTIPPVVAR</sequence>
<feature type="transmembrane region" description="Helical" evidence="6">
    <location>
        <begin position="21"/>
        <end position="43"/>
    </location>
</feature>
<evidence type="ECO:0000256" key="5">
    <source>
        <dbReference type="ARBA" id="ARBA00023136"/>
    </source>
</evidence>
<evidence type="ECO:0000256" key="3">
    <source>
        <dbReference type="ARBA" id="ARBA00022692"/>
    </source>
</evidence>
<reference evidence="8" key="1">
    <citation type="submission" date="2016-10" db="EMBL/GenBank/DDBJ databases">
        <authorList>
            <person name="Varghese N."/>
            <person name="Submissions S."/>
        </authorList>
    </citation>
    <scope>NUCLEOTIDE SEQUENCE [LARGE SCALE GENOMIC DNA]</scope>
    <source>
        <strain evidence="8">DSM 22127</strain>
    </source>
</reference>
<evidence type="ECO:0000313" key="7">
    <source>
        <dbReference type="EMBL" id="SDT02757.1"/>
    </source>
</evidence>
<dbReference type="Proteomes" id="UP000198859">
    <property type="component" value="Chromosome I"/>
</dbReference>
<evidence type="ECO:0000256" key="4">
    <source>
        <dbReference type="ARBA" id="ARBA00022989"/>
    </source>
</evidence>
<feature type="transmembrane region" description="Helical" evidence="6">
    <location>
        <begin position="305"/>
        <end position="327"/>
    </location>
</feature>
<protein>
    <submittedName>
        <fullName evidence="7">Membrane protein involved in the export of O-antigen and teichoic acid</fullName>
    </submittedName>
</protein>
<proteinExistence type="predicted"/>
<feature type="transmembrane region" description="Helical" evidence="6">
    <location>
        <begin position="262"/>
        <end position="284"/>
    </location>
</feature>
<comment type="subcellular location">
    <subcellularLocation>
        <location evidence="1">Cell membrane</location>
        <topology evidence="1">Multi-pass membrane protein</topology>
    </subcellularLocation>
</comment>
<feature type="transmembrane region" description="Helical" evidence="6">
    <location>
        <begin position="132"/>
        <end position="154"/>
    </location>
</feature>
<feature type="transmembrane region" description="Helical" evidence="6">
    <location>
        <begin position="55"/>
        <end position="78"/>
    </location>
</feature>
<feature type="transmembrane region" description="Helical" evidence="6">
    <location>
        <begin position="393"/>
        <end position="412"/>
    </location>
</feature>
<evidence type="ECO:0000313" key="8">
    <source>
        <dbReference type="Proteomes" id="UP000198859"/>
    </source>
</evidence>
<dbReference type="STRING" id="642780.SAMN04488570_3329"/>
<keyword evidence="4 6" id="KW-1133">Transmembrane helix</keyword>
<keyword evidence="5 6" id="KW-0472">Membrane</keyword>
<dbReference type="GO" id="GO:0005886">
    <property type="term" value="C:plasma membrane"/>
    <property type="evidence" value="ECO:0007669"/>
    <property type="project" value="UniProtKB-SubCell"/>
</dbReference>
<feature type="transmembrane region" description="Helical" evidence="6">
    <location>
        <begin position="161"/>
        <end position="185"/>
    </location>
</feature>
<dbReference type="PANTHER" id="PTHR30250">
    <property type="entry name" value="PST FAMILY PREDICTED COLANIC ACID TRANSPORTER"/>
    <property type="match status" value="1"/>
</dbReference>
<keyword evidence="3 6" id="KW-0812">Transmembrane</keyword>
<feature type="transmembrane region" description="Helical" evidence="6">
    <location>
        <begin position="339"/>
        <end position="357"/>
    </location>
</feature>
<feature type="transmembrane region" description="Helical" evidence="6">
    <location>
        <begin position="90"/>
        <end position="112"/>
    </location>
</feature>
<organism evidence="7 8">
    <name type="scientific">Nocardioides scoriae</name>
    <dbReference type="NCBI Taxonomy" id="642780"/>
    <lineage>
        <taxon>Bacteria</taxon>
        <taxon>Bacillati</taxon>
        <taxon>Actinomycetota</taxon>
        <taxon>Actinomycetes</taxon>
        <taxon>Propionibacteriales</taxon>
        <taxon>Nocardioidaceae</taxon>
        <taxon>Nocardioides</taxon>
    </lineage>
</organism>
<dbReference type="AlphaFoldDB" id="A0A1H1X084"/>
<keyword evidence="8" id="KW-1185">Reference proteome</keyword>
<gene>
    <name evidence="7" type="ORF">SAMN04488570_3329</name>
</gene>
<evidence type="ECO:0000256" key="1">
    <source>
        <dbReference type="ARBA" id="ARBA00004651"/>
    </source>
</evidence>
<name>A0A1H1X084_9ACTN</name>
<evidence type="ECO:0000256" key="6">
    <source>
        <dbReference type="SAM" id="Phobius"/>
    </source>
</evidence>
<dbReference type="OrthoDB" id="30633at2"/>
<feature type="transmembrane region" description="Helical" evidence="6">
    <location>
        <begin position="191"/>
        <end position="210"/>
    </location>
</feature>
<evidence type="ECO:0000256" key="2">
    <source>
        <dbReference type="ARBA" id="ARBA00022475"/>
    </source>
</evidence>